<sequence>MTTVSNGKQNNSIGCTVSECKYHYHQDNYCTLQQIQVVKHEAKANTVQCTDCGSFVLS</sequence>
<dbReference type="Proteomes" id="UP001623661">
    <property type="component" value="Unassembled WGS sequence"/>
</dbReference>
<evidence type="ECO:0000313" key="2">
    <source>
        <dbReference type="EMBL" id="MFL0270050.1"/>
    </source>
</evidence>
<reference evidence="2 3" key="1">
    <citation type="submission" date="2024-11" db="EMBL/GenBank/DDBJ databases">
        <authorList>
            <person name="Heng Y.C."/>
            <person name="Lim A.C.H."/>
            <person name="Lee J.K.Y."/>
            <person name="Kittelmann S."/>
        </authorList>
    </citation>
    <scope>NUCLEOTIDE SEQUENCE [LARGE SCALE GENOMIC DNA]</scope>
    <source>
        <strain evidence="2 3">WILCCON 0202</strain>
    </source>
</reference>
<dbReference type="InterPro" id="IPR011437">
    <property type="entry name" value="DUF1540"/>
</dbReference>
<evidence type="ECO:0000313" key="3">
    <source>
        <dbReference type="Proteomes" id="UP001623661"/>
    </source>
</evidence>
<comment type="caution">
    <text evidence="2">The sequence shown here is derived from an EMBL/GenBank/DDBJ whole genome shotgun (WGS) entry which is preliminary data.</text>
</comment>
<dbReference type="EMBL" id="JBJHZY010000005">
    <property type="protein sequence ID" value="MFL0270050.1"/>
    <property type="molecule type" value="Genomic_DNA"/>
</dbReference>
<name>A0ABW8TX04_9CLOT</name>
<gene>
    <name evidence="2" type="ORF">ACJDUH_18385</name>
</gene>
<dbReference type="Pfam" id="PF07561">
    <property type="entry name" value="DUF1540"/>
    <property type="match status" value="1"/>
</dbReference>
<accession>A0ABW8TX04</accession>
<feature type="domain" description="DUF1540" evidence="1">
    <location>
        <begin position="13"/>
        <end position="55"/>
    </location>
</feature>
<keyword evidence="3" id="KW-1185">Reference proteome</keyword>
<evidence type="ECO:0000259" key="1">
    <source>
        <dbReference type="Pfam" id="PF07561"/>
    </source>
</evidence>
<proteinExistence type="predicted"/>
<organism evidence="2 3">
    <name type="scientific">Candidatus Clostridium radicumherbarum</name>
    <dbReference type="NCBI Taxonomy" id="3381662"/>
    <lineage>
        <taxon>Bacteria</taxon>
        <taxon>Bacillati</taxon>
        <taxon>Bacillota</taxon>
        <taxon>Clostridia</taxon>
        <taxon>Eubacteriales</taxon>
        <taxon>Clostridiaceae</taxon>
        <taxon>Clostridium</taxon>
    </lineage>
</organism>
<dbReference type="RefSeq" id="WP_406766675.1">
    <property type="nucleotide sequence ID" value="NZ_JBJHZY010000005.1"/>
</dbReference>
<protein>
    <submittedName>
        <fullName evidence="2">DUF1540 domain-containing protein</fullName>
    </submittedName>
</protein>